<organism evidence="8 9">
    <name type="scientific">Candidatus Aeolococcus gillhamiae</name>
    <dbReference type="NCBI Taxonomy" id="3127015"/>
    <lineage>
        <taxon>Bacteria</taxon>
        <taxon>Bacillati</taxon>
        <taxon>Candidatus Dormiibacterota</taxon>
        <taxon>Candidatus Dormibacteria</taxon>
        <taxon>Candidatus Aeolococcales</taxon>
        <taxon>Candidatus Aeolococcaceae</taxon>
        <taxon>Candidatus Aeolococcus</taxon>
    </lineage>
</organism>
<dbReference type="Pfam" id="PF08281">
    <property type="entry name" value="Sigma70_r4_2"/>
    <property type="match status" value="1"/>
</dbReference>
<feature type="domain" description="RNA polymerase sigma-70 region 2" evidence="6">
    <location>
        <begin position="30"/>
        <end position="94"/>
    </location>
</feature>
<reference evidence="8 9" key="1">
    <citation type="journal article" date="2017" name="Nature">
        <title>Atmospheric trace gases support primary production in Antarctic desert surface soil.</title>
        <authorList>
            <person name="Ji M."/>
            <person name="Greening C."/>
            <person name="Vanwonterghem I."/>
            <person name="Carere C.R."/>
            <person name="Bay S.K."/>
            <person name="Steen J.A."/>
            <person name="Montgomery K."/>
            <person name="Lines T."/>
            <person name="Beardall J."/>
            <person name="van Dorst J."/>
            <person name="Snape I."/>
            <person name="Stott M.B."/>
            <person name="Hugenholtz P."/>
            <person name="Ferrari B.C."/>
        </authorList>
    </citation>
    <scope>NUCLEOTIDE SEQUENCE [LARGE SCALE GENOMIC DNA]</scope>
    <source>
        <strain evidence="8">RRmetagenome_bin12</strain>
    </source>
</reference>
<evidence type="ECO:0000256" key="3">
    <source>
        <dbReference type="ARBA" id="ARBA00023082"/>
    </source>
</evidence>
<dbReference type="AlphaFoldDB" id="A0A2W5Z7Q4"/>
<dbReference type="Gene3D" id="1.10.10.10">
    <property type="entry name" value="Winged helix-like DNA-binding domain superfamily/Winged helix DNA-binding domain"/>
    <property type="match status" value="1"/>
</dbReference>
<keyword evidence="5" id="KW-0804">Transcription</keyword>
<dbReference type="InterPro" id="IPR039425">
    <property type="entry name" value="RNA_pol_sigma-70-like"/>
</dbReference>
<dbReference type="InterPro" id="IPR013324">
    <property type="entry name" value="RNA_pol_sigma_r3/r4-like"/>
</dbReference>
<sequence length="189" mass="21280">MTGSGTGCGERSDAVLLRDASTDPAAFSELYRRHVDAVYEWIARRIEFAGSDLTAETFARAWLIRDRFVDQREGSVLPWLLGIAANLLADAARHDRIETRARERLGLPLDLASDDGYTEVEQRLSPRLALERHVQALAPHERDAVELRVVEELSYEEVAQRLAIRPAAARLRVSRALRRLAQSVPKEEP</sequence>
<dbReference type="SUPFAM" id="SSF88946">
    <property type="entry name" value="Sigma2 domain of RNA polymerase sigma factors"/>
    <property type="match status" value="1"/>
</dbReference>
<evidence type="ECO:0000259" key="6">
    <source>
        <dbReference type="Pfam" id="PF04542"/>
    </source>
</evidence>
<dbReference type="InterPro" id="IPR014284">
    <property type="entry name" value="RNA_pol_sigma-70_dom"/>
</dbReference>
<dbReference type="GO" id="GO:0003677">
    <property type="term" value="F:DNA binding"/>
    <property type="evidence" value="ECO:0007669"/>
    <property type="project" value="UniProtKB-KW"/>
</dbReference>
<dbReference type="InterPro" id="IPR007627">
    <property type="entry name" value="RNA_pol_sigma70_r2"/>
</dbReference>
<gene>
    <name evidence="8" type="ORF">DLM65_05935</name>
</gene>
<dbReference type="EMBL" id="QHBU01000114">
    <property type="protein sequence ID" value="PZR81362.1"/>
    <property type="molecule type" value="Genomic_DNA"/>
</dbReference>
<dbReference type="Proteomes" id="UP000248724">
    <property type="component" value="Unassembled WGS sequence"/>
</dbReference>
<dbReference type="Pfam" id="PF04542">
    <property type="entry name" value="Sigma70_r2"/>
    <property type="match status" value="1"/>
</dbReference>
<dbReference type="CDD" id="cd06171">
    <property type="entry name" value="Sigma70_r4"/>
    <property type="match status" value="1"/>
</dbReference>
<proteinExistence type="inferred from homology"/>
<dbReference type="InterPro" id="IPR036388">
    <property type="entry name" value="WH-like_DNA-bd_sf"/>
</dbReference>
<keyword evidence="3" id="KW-0731">Sigma factor</keyword>
<keyword evidence="2" id="KW-0805">Transcription regulation</keyword>
<evidence type="ECO:0000313" key="8">
    <source>
        <dbReference type="EMBL" id="PZR81362.1"/>
    </source>
</evidence>
<dbReference type="PANTHER" id="PTHR43133:SF8">
    <property type="entry name" value="RNA POLYMERASE SIGMA FACTOR HI_1459-RELATED"/>
    <property type="match status" value="1"/>
</dbReference>
<feature type="domain" description="RNA polymerase sigma factor 70 region 4 type 2" evidence="7">
    <location>
        <begin position="128"/>
        <end position="180"/>
    </location>
</feature>
<keyword evidence="4" id="KW-0238">DNA-binding</keyword>
<evidence type="ECO:0000256" key="2">
    <source>
        <dbReference type="ARBA" id="ARBA00023015"/>
    </source>
</evidence>
<dbReference type="InterPro" id="IPR013325">
    <property type="entry name" value="RNA_pol_sigma_r2"/>
</dbReference>
<dbReference type="NCBIfam" id="TIGR02937">
    <property type="entry name" value="sigma70-ECF"/>
    <property type="match status" value="1"/>
</dbReference>
<dbReference type="SUPFAM" id="SSF88659">
    <property type="entry name" value="Sigma3 and sigma4 domains of RNA polymerase sigma factors"/>
    <property type="match status" value="1"/>
</dbReference>
<name>A0A2W5Z7Q4_9BACT</name>
<dbReference type="InterPro" id="IPR013249">
    <property type="entry name" value="RNA_pol_sigma70_r4_t2"/>
</dbReference>
<evidence type="ECO:0000313" key="9">
    <source>
        <dbReference type="Proteomes" id="UP000248724"/>
    </source>
</evidence>
<accession>A0A2W5Z7Q4</accession>
<comment type="similarity">
    <text evidence="1">Belongs to the sigma-70 factor family. ECF subfamily.</text>
</comment>
<evidence type="ECO:0000256" key="4">
    <source>
        <dbReference type="ARBA" id="ARBA00023125"/>
    </source>
</evidence>
<dbReference type="PANTHER" id="PTHR43133">
    <property type="entry name" value="RNA POLYMERASE ECF-TYPE SIGMA FACTO"/>
    <property type="match status" value="1"/>
</dbReference>
<evidence type="ECO:0000256" key="5">
    <source>
        <dbReference type="ARBA" id="ARBA00023163"/>
    </source>
</evidence>
<evidence type="ECO:0000256" key="1">
    <source>
        <dbReference type="ARBA" id="ARBA00010641"/>
    </source>
</evidence>
<protein>
    <submittedName>
        <fullName evidence="8">RNA polymerase</fullName>
    </submittedName>
</protein>
<evidence type="ECO:0000259" key="7">
    <source>
        <dbReference type="Pfam" id="PF08281"/>
    </source>
</evidence>
<dbReference type="GO" id="GO:0006352">
    <property type="term" value="P:DNA-templated transcription initiation"/>
    <property type="evidence" value="ECO:0007669"/>
    <property type="project" value="InterPro"/>
</dbReference>
<comment type="caution">
    <text evidence="8">The sequence shown here is derived from an EMBL/GenBank/DDBJ whole genome shotgun (WGS) entry which is preliminary data.</text>
</comment>
<dbReference type="Gene3D" id="1.10.1740.10">
    <property type="match status" value="1"/>
</dbReference>
<dbReference type="GO" id="GO:0016987">
    <property type="term" value="F:sigma factor activity"/>
    <property type="evidence" value="ECO:0007669"/>
    <property type="project" value="UniProtKB-KW"/>
</dbReference>